<sequence length="388" mass="41603">MSTPKFLDIHAIQTLPFSNVNRDDLGSPKTVTFGGVERTRVSSQSWKRPIRLHVDNALDDKIVRTRRVIVGVAERLQAQGWDATEAEWAGIQVAKSAGKEISLKPEQNEKDETVLTTNVLLLLPESSIDDLASLAAEHRDGILAEGKRAKKKTDFKPVLPTETVGEIISRRSGTINLFGRMLAEVPGANVDGAVQMLHPFTTHATTVEYDFFTAVDDIEQDLKLPGSGHLNTAMYSAGTFYRYASVNIADLLDNLDGDAELATALVGAFLHGFIHTLPSGKQNATAPMTVPDIVHTVVRDDRPVSLASAFESPIRGTAGFSTESVLRLNHHAGAINALLGEGHIVFAGHAPGPNAGTDTDLTGLGTRSVGYDELVGQTVTAGFPGARQ</sequence>
<evidence type="ECO:0000313" key="1">
    <source>
        <dbReference type="EMBL" id="MBQ0923045.1"/>
    </source>
</evidence>
<protein>
    <submittedName>
        <fullName evidence="1">Type I-E CRISPR-associated protein Cas7/Cse4/CasC</fullName>
    </submittedName>
</protein>
<dbReference type="InterPro" id="IPR010148">
    <property type="entry name" value="CRISPR-assoc_prot_CT1975"/>
</dbReference>
<dbReference type="RefSeq" id="WP_210968516.1">
    <property type="nucleotide sequence ID" value="NZ_JAGPXE010000001.1"/>
</dbReference>
<dbReference type="Proteomes" id="UP000674084">
    <property type="component" value="Unassembled WGS sequence"/>
</dbReference>
<dbReference type="NCBIfam" id="TIGR01869">
    <property type="entry name" value="casC_Cse4"/>
    <property type="match status" value="1"/>
</dbReference>
<evidence type="ECO:0000313" key="2">
    <source>
        <dbReference type="Proteomes" id="UP000674084"/>
    </source>
</evidence>
<gene>
    <name evidence="1" type="primary">cas7e</name>
    <name evidence="1" type="ORF">KBO27_03760</name>
</gene>
<keyword evidence="2" id="KW-1185">Reference proteome</keyword>
<dbReference type="Pfam" id="PF09344">
    <property type="entry name" value="Cas_CT1975"/>
    <property type="match status" value="1"/>
</dbReference>
<accession>A0ABS5D9S5</accession>
<reference evidence="1 2" key="1">
    <citation type="submission" date="2021-04" db="EMBL/GenBank/DDBJ databases">
        <title>Whole-genome sequencing of Saccharopolyspora endophytica KCTC 19397.</title>
        <authorList>
            <person name="Ay H."/>
            <person name="Saygin H."/>
            <person name="Sahin N."/>
        </authorList>
    </citation>
    <scope>NUCLEOTIDE SEQUENCE [LARGE SCALE GENOMIC DNA]</scope>
    <source>
        <strain evidence="1 2">KCTC 19397</strain>
    </source>
</reference>
<comment type="caution">
    <text evidence="1">The sequence shown here is derived from an EMBL/GenBank/DDBJ whole genome shotgun (WGS) entry which is preliminary data.</text>
</comment>
<name>A0ABS5D9S5_9PSEU</name>
<dbReference type="EMBL" id="JAGPXE010000001">
    <property type="protein sequence ID" value="MBQ0923045.1"/>
    <property type="molecule type" value="Genomic_DNA"/>
</dbReference>
<proteinExistence type="predicted"/>
<organism evidence="1 2">
    <name type="scientific">Saccharopolyspora endophytica</name>
    <dbReference type="NCBI Taxonomy" id="543886"/>
    <lineage>
        <taxon>Bacteria</taxon>
        <taxon>Bacillati</taxon>
        <taxon>Actinomycetota</taxon>
        <taxon>Actinomycetes</taxon>
        <taxon>Pseudonocardiales</taxon>
        <taxon>Pseudonocardiaceae</taxon>
        <taxon>Saccharopolyspora</taxon>
    </lineage>
</organism>